<keyword evidence="3" id="KW-1185">Reference proteome</keyword>
<evidence type="ECO:0000313" key="2">
    <source>
        <dbReference type="EMBL" id="KAB0366527.1"/>
    </source>
</evidence>
<evidence type="ECO:0000259" key="1">
    <source>
        <dbReference type="Pfam" id="PF07815"/>
    </source>
</evidence>
<dbReference type="EMBL" id="VCEA01000001">
    <property type="protein sequence ID" value="KAB0366527.1"/>
    <property type="molecule type" value="Genomic_DNA"/>
</dbReference>
<feature type="non-terminal residue" evidence="2">
    <location>
        <position position="1"/>
    </location>
</feature>
<protein>
    <recommendedName>
        <fullName evidence="1">Abl-interactor homeo-domain homologous domain-containing protein</fullName>
    </recommendedName>
</protein>
<dbReference type="InterPro" id="IPR012849">
    <property type="entry name" value="Abl-interactor_HHR_dom"/>
</dbReference>
<feature type="domain" description="Abl-interactor homeo-domain homologous" evidence="1">
    <location>
        <begin position="46"/>
        <end position="102"/>
    </location>
</feature>
<organism evidence="2 3">
    <name type="scientific">Muntiacus muntjak</name>
    <name type="common">Barking deer</name>
    <name type="synonym">Indian muntjac</name>
    <dbReference type="NCBI Taxonomy" id="9888"/>
    <lineage>
        <taxon>Eukaryota</taxon>
        <taxon>Metazoa</taxon>
        <taxon>Chordata</taxon>
        <taxon>Craniata</taxon>
        <taxon>Vertebrata</taxon>
        <taxon>Euteleostomi</taxon>
        <taxon>Mammalia</taxon>
        <taxon>Eutheria</taxon>
        <taxon>Laurasiatheria</taxon>
        <taxon>Artiodactyla</taxon>
        <taxon>Ruminantia</taxon>
        <taxon>Pecora</taxon>
        <taxon>Cervidae</taxon>
        <taxon>Muntiacinae</taxon>
        <taxon>Muntiacus</taxon>
    </lineage>
</organism>
<reference evidence="2 3" key="1">
    <citation type="submission" date="2019-06" db="EMBL/GenBank/DDBJ databases">
        <title>Discovery of a novel chromosome fission-fusion reversal in muntjac.</title>
        <authorList>
            <person name="Mudd A.B."/>
            <person name="Bredeson J.V."/>
            <person name="Baum R."/>
            <person name="Hockemeyer D."/>
            <person name="Rokhsar D.S."/>
        </authorList>
    </citation>
    <scope>NUCLEOTIDE SEQUENCE [LARGE SCALE GENOMIC DNA]</scope>
    <source>
        <strain evidence="2">UTSW_UCB_Mm</strain>
        <tissue evidence="2">Fibroblast cell line</tissue>
    </source>
</reference>
<gene>
    <name evidence="2" type="ORF">FD754_010683</name>
</gene>
<evidence type="ECO:0000313" key="3">
    <source>
        <dbReference type="Proteomes" id="UP000326458"/>
    </source>
</evidence>
<accession>A0A5N3X070</accession>
<dbReference type="AlphaFoldDB" id="A0A5N3X070"/>
<dbReference type="Gene3D" id="6.10.140.1620">
    <property type="match status" value="1"/>
</dbReference>
<proteinExistence type="predicted"/>
<dbReference type="Pfam" id="PF07815">
    <property type="entry name" value="Abi_HHR"/>
    <property type="match status" value="1"/>
</dbReference>
<dbReference type="Proteomes" id="UP000326458">
    <property type="component" value="Unassembled WGS sequence"/>
</dbReference>
<comment type="caution">
    <text evidence="2">The sequence shown here is derived from an EMBL/GenBank/DDBJ whole genome shotgun (WGS) entry which is preliminary data.</text>
</comment>
<name>A0A5N3X070_MUNMU</name>
<sequence length="201" mass="22020">ALIEGYQNLTWKAGCSLGETKAYTFLSLASLAYQINALVNNFSIRLDICKEKVAQREISILTTKKNLSSTYKIIAHASMEHPVSYVRKPTDHTVLDNVSHGNWRTVSRTIPTTQKPPHPPMSGCRTQRLGTHSGSNSIGIPIAMPIPSPPTIGPVTDSCCSSYNDPYAVGDPAWVPKNYIEKGEVQASLKCCKGKELMIVF</sequence>